<name>A0A366GMK0_9GAMM</name>
<evidence type="ECO:0000313" key="2">
    <source>
        <dbReference type="Proteomes" id="UP000252995"/>
    </source>
</evidence>
<reference evidence="1 2" key="1">
    <citation type="submission" date="2018-06" db="EMBL/GenBank/DDBJ databases">
        <title>Freshwater and sediment microbial communities from various areas in North America, analyzing microbe dynamics in response to fracking.</title>
        <authorList>
            <person name="Lamendella R."/>
        </authorList>
    </citation>
    <scope>NUCLEOTIDE SEQUENCE [LARGE SCALE GENOMIC DNA]</scope>
    <source>
        <strain evidence="1 2">114J</strain>
    </source>
</reference>
<comment type="caution">
    <text evidence="1">The sequence shown here is derived from an EMBL/GenBank/DDBJ whole genome shotgun (WGS) entry which is preliminary data.</text>
</comment>
<dbReference type="EMBL" id="QNRO01000013">
    <property type="protein sequence ID" value="RBP27918.1"/>
    <property type="molecule type" value="Genomic_DNA"/>
</dbReference>
<organism evidence="1 2">
    <name type="scientific">Marinobacter pelagius</name>
    <dbReference type="NCBI Taxonomy" id="379482"/>
    <lineage>
        <taxon>Bacteria</taxon>
        <taxon>Pseudomonadati</taxon>
        <taxon>Pseudomonadota</taxon>
        <taxon>Gammaproteobacteria</taxon>
        <taxon>Pseudomonadales</taxon>
        <taxon>Marinobacteraceae</taxon>
        <taxon>Marinobacter</taxon>
    </lineage>
</organism>
<dbReference type="Proteomes" id="UP000252995">
    <property type="component" value="Unassembled WGS sequence"/>
</dbReference>
<sequence length="97" mass="10330">MGSLVEPVGNAFTMVLPLIRQHTFGESTGMACTAQKIKADILAPAECWAGSQAAALAWYHCERIPSLGNRTPEALVAWGRGDEVRAYLAHLADGGYA</sequence>
<dbReference type="AlphaFoldDB" id="A0A366GMK0"/>
<accession>A0A366GMK0</accession>
<proteinExistence type="predicted"/>
<evidence type="ECO:0000313" key="1">
    <source>
        <dbReference type="EMBL" id="RBP27918.1"/>
    </source>
</evidence>
<protein>
    <recommendedName>
        <fullName evidence="3">Antitoxin Xre/MbcA/ParS-like toxin-binding domain-containing protein</fullName>
    </recommendedName>
</protein>
<evidence type="ECO:0008006" key="3">
    <source>
        <dbReference type="Google" id="ProtNLM"/>
    </source>
</evidence>
<gene>
    <name evidence="1" type="ORF">DET50_113119</name>
</gene>